<dbReference type="PROSITE" id="PS51257">
    <property type="entry name" value="PROKAR_LIPOPROTEIN"/>
    <property type="match status" value="1"/>
</dbReference>
<protein>
    <recommendedName>
        <fullName evidence="3">Periplasmic binding protein domain-containing protein</fullName>
    </recommendedName>
</protein>
<evidence type="ECO:0008006" key="3">
    <source>
        <dbReference type="Google" id="ProtNLM"/>
    </source>
</evidence>
<keyword evidence="2" id="KW-1185">Reference proteome</keyword>
<dbReference type="RefSeq" id="WP_390235296.1">
    <property type="nucleotide sequence ID" value="NZ_JBHSWI010000001.1"/>
</dbReference>
<comment type="caution">
    <text evidence="1">The sequence shown here is derived from an EMBL/GenBank/DDBJ whole genome shotgun (WGS) entry which is preliminary data.</text>
</comment>
<dbReference type="InterPro" id="IPR028082">
    <property type="entry name" value="Peripla_BP_I"/>
</dbReference>
<dbReference type="SUPFAM" id="SSF53822">
    <property type="entry name" value="Periplasmic binding protein-like I"/>
    <property type="match status" value="1"/>
</dbReference>
<dbReference type="Proteomes" id="UP001596391">
    <property type="component" value="Unassembled WGS sequence"/>
</dbReference>
<gene>
    <name evidence="1" type="ORF">ACFQBQ_12030</name>
</gene>
<evidence type="ECO:0000313" key="2">
    <source>
        <dbReference type="Proteomes" id="UP001596391"/>
    </source>
</evidence>
<dbReference type="Gene3D" id="3.40.50.2300">
    <property type="match status" value="1"/>
</dbReference>
<dbReference type="EMBL" id="JBHSWI010000001">
    <property type="protein sequence ID" value="MFC6646300.1"/>
    <property type="molecule type" value="Genomic_DNA"/>
</dbReference>
<reference evidence="2" key="1">
    <citation type="journal article" date="2019" name="Int. J. Syst. Evol. Microbiol.">
        <title>The Global Catalogue of Microorganisms (GCM) 10K type strain sequencing project: providing services to taxonomists for standard genome sequencing and annotation.</title>
        <authorList>
            <consortium name="The Broad Institute Genomics Platform"/>
            <consortium name="The Broad Institute Genome Sequencing Center for Infectious Disease"/>
            <person name="Wu L."/>
            <person name="Ma J."/>
        </authorList>
    </citation>
    <scope>NUCLEOTIDE SEQUENCE [LARGE SCALE GENOMIC DNA]</scope>
    <source>
        <strain evidence="2">CGMCC 1.16026</strain>
    </source>
</reference>
<organism evidence="1 2">
    <name type="scientific">Granulicella cerasi</name>
    <dbReference type="NCBI Taxonomy" id="741063"/>
    <lineage>
        <taxon>Bacteria</taxon>
        <taxon>Pseudomonadati</taxon>
        <taxon>Acidobacteriota</taxon>
        <taxon>Terriglobia</taxon>
        <taxon>Terriglobales</taxon>
        <taxon>Acidobacteriaceae</taxon>
        <taxon>Granulicella</taxon>
    </lineage>
</organism>
<name>A0ABW1Z9Y0_9BACT</name>
<accession>A0ABW1Z9Y0</accession>
<evidence type="ECO:0000313" key="1">
    <source>
        <dbReference type="EMBL" id="MFC6646300.1"/>
    </source>
</evidence>
<proteinExistence type="predicted"/>
<sequence length="129" mass="13959">MPILSRIFGGLLFASYLAAIGCHRHTTAVAVLPRTTGTPLWENLHQGIAEEAASQKLKIYWNAPADGGAYNEQMKLYAGLQSKSYGGFILSPDETLSARTAVLDTMARGVPVVVVDDDLGPRPRRCSRT</sequence>